<dbReference type="SUPFAM" id="SSF56112">
    <property type="entry name" value="Protein kinase-like (PK-like)"/>
    <property type="match status" value="1"/>
</dbReference>
<reference evidence="2 3" key="1">
    <citation type="submission" date="2016-10" db="EMBL/GenBank/DDBJ databases">
        <authorList>
            <person name="de Groot N.N."/>
        </authorList>
    </citation>
    <scope>NUCLEOTIDE SEQUENCE [LARGE SCALE GENOMIC DNA]</scope>
    <source>
        <strain evidence="2 3">CGMCC 4.2026</strain>
    </source>
</reference>
<keyword evidence="3" id="KW-1185">Reference proteome</keyword>
<dbReference type="Gene3D" id="3.90.1200.10">
    <property type="match status" value="1"/>
</dbReference>
<proteinExistence type="predicted"/>
<gene>
    <name evidence="2" type="ORF">SAMN05216267_102050</name>
</gene>
<sequence length="273" mass="29593">MSSGQWTTHHVVLDAATVTKRFRRGSCEGATREWRALELLARHAPGLAPVPVRADLTADEPVVVMSRLSGRPLRGLPLGDDQVGALAAAMARATEAVPRDVLAGVPPRRGHPGELIGHVRAWFPTARPHAGRVVGAAMDQGMEWLAGSGEAACRGPRLPGVFGRGDGNPANFLWDGRRVLMVDFEDSGRSDRAFELAEITEHVGSWVEEQPLDVASFLGHFDLTADESAQLVTYRRLLALVWLFLLTFDDPQAPRNPPGTAARQAARLRELLA</sequence>
<dbReference type="EMBL" id="FODD01000020">
    <property type="protein sequence ID" value="SEO21799.1"/>
    <property type="molecule type" value="Genomic_DNA"/>
</dbReference>
<dbReference type="Proteomes" id="UP000181951">
    <property type="component" value="Unassembled WGS sequence"/>
</dbReference>
<feature type="domain" description="Aminoglycoside phosphotransferase" evidence="1">
    <location>
        <begin position="17"/>
        <end position="212"/>
    </location>
</feature>
<keyword evidence="2" id="KW-0808">Transferase</keyword>
<name>A0A1H8MWY0_9ACTN</name>
<accession>A0A1H8MWY0</accession>
<evidence type="ECO:0000259" key="1">
    <source>
        <dbReference type="Pfam" id="PF01636"/>
    </source>
</evidence>
<dbReference type="GO" id="GO:0016740">
    <property type="term" value="F:transferase activity"/>
    <property type="evidence" value="ECO:0007669"/>
    <property type="project" value="UniProtKB-KW"/>
</dbReference>
<evidence type="ECO:0000313" key="3">
    <source>
        <dbReference type="Proteomes" id="UP000181951"/>
    </source>
</evidence>
<dbReference type="InterPro" id="IPR002575">
    <property type="entry name" value="Aminoglycoside_PTrfase"/>
</dbReference>
<evidence type="ECO:0000313" key="2">
    <source>
        <dbReference type="EMBL" id="SEO21799.1"/>
    </source>
</evidence>
<dbReference type="RefSeq" id="WP_069464982.1">
    <property type="nucleotide sequence ID" value="NZ_FODD01000020.1"/>
</dbReference>
<organism evidence="2 3">
    <name type="scientific">Actinacidiphila rubida</name>
    <dbReference type="NCBI Taxonomy" id="310780"/>
    <lineage>
        <taxon>Bacteria</taxon>
        <taxon>Bacillati</taxon>
        <taxon>Actinomycetota</taxon>
        <taxon>Actinomycetes</taxon>
        <taxon>Kitasatosporales</taxon>
        <taxon>Streptomycetaceae</taxon>
        <taxon>Actinacidiphila</taxon>
    </lineage>
</organism>
<dbReference type="AlphaFoldDB" id="A0A1H8MWY0"/>
<dbReference type="OrthoDB" id="3383851at2"/>
<dbReference type="InterPro" id="IPR011009">
    <property type="entry name" value="Kinase-like_dom_sf"/>
</dbReference>
<dbReference type="STRING" id="310780.SAMN05216267_102050"/>
<protein>
    <submittedName>
        <fullName evidence="2">Phosphotransferase enzyme family protein</fullName>
    </submittedName>
</protein>
<dbReference type="Pfam" id="PF01636">
    <property type="entry name" value="APH"/>
    <property type="match status" value="1"/>
</dbReference>